<evidence type="ECO:0000313" key="2">
    <source>
        <dbReference type="Proteomes" id="UP000053352"/>
    </source>
</evidence>
<dbReference type="RefSeq" id="WP_058370220.1">
    <property type="nucleotide sequence ID" value="NZ_LNTB01000001.1"/>
</dbReference>
<accession>A0A0V8RU75</accession>
<comment type="caution">
    <text evidence="1">The sequence shown here is derived from an EMBL/GenBank/DDBJ whole genome shotgun (WGS) entry which is preliminary data.</text>
</comment>
<evidence type="ECO:0000313" key="1">
    <source>
        <dbReference type="EMBL" id="KSW11544.1"/>
    </source>
</evidence>
<dbReference type="OrthoDB" id="386786at2157"/>
<protein>
    <submittedName>
        <fullName evidence="1">Uncharacterized protein</fullName>
    </submittedName>
</protein>
<dbReference type="Proteomes" id="UP000053352">
    <property type="component" value="Unassembled WGS sequence"/>
</dbReference>
<proteinExistence type="predicted"/>
<keyword evidence="2" id="KW-1185">Reference proteome</keyword>
<name>A0A0V8RU75_PYROC</name>
<dbReference type="AlphaFoldDB" id="A0A0V8RU75"/>
<sequence length="364" mass="39280">MQPLYEDACRGLRLCPRPLPPRLWGAEPSTLARLDPALAEGLAGPGAAGAVERLRELLGGLLGRGCAYCGAPALRVAGYWRIWLLDGGGRAILEDLLPLCGNFLKAYRVEKARQSGGLEKAVERLAVVNGVAVEHARRVVERVLEEWGRSLAVEHWRVELPGLRRHGLQRGEAEALERLANLLTNLPYLVERSQLLVVSASVEEQRTRAAETLERLCSGGLDPGRVAEEARARGLAPEARSLAVHAASLRLRACSLPVHKALELLEGAWVLVVPRSRRPGLVEGLAEAAGRGERWLLRMETSLEPRDPAQVAVYTADAFDAGAAAEAARAVAGLLGGRVEMVYRPAAPGGRRLTGLILYRYTGG</sequence>
<dbReference type="STRING" id="2309.CF15_01525"/>
<dbReference type="EMBL" id="LNTB01000001">
    <property type="protein sequence ID" value="KSW11544.1"/>
    <property type="molecule type" value="Genomic_DNA"/>
</dbReference>
<organism evidence="1 2">
    <name type="scientific">Pyrodictium occultum</name>
    <dbReference type="NCBI Taxonomy" id="2309"/>
    <lineage>
        <taxon>Archaea</taxon>
        <taxon>Thermoproteota</taxon>
        <taxon>Thermoprotei</taxon>
        <taxon>Desulfurococcales</taxon>
        <taxon>Pyrodictiaceae</taxon>
        <taxon>Pyrodictium</taxon>
    </lineage>
</organism>
<gene>
    <name evidence="1" type="ORF">CF15_01525</name>
</gene>
<reference evidence="1 2" key="1">
    <citation type="submission" date="2015-11" db="EMBL/GenBank/DDBJ databases">
        <title>Genome sequence of Pyrodictium occultum PL-19, a marine hyperthermophilic archaeon isolated from Volcano, Italy.</title>
        <authorList>
            <person name="Utturkar S."/>
            <person name="Huber H."/>
            <person name="Leptihn S."/>
            <person name="Brown S."/>
            <person name="Stetter K.O."/>
            <person name="Podar M."/>
        </authorList>
    </citation>
    <scope>NUCLEOTIDE SEQUENCE [LARGE SCALE GENOMIC DNA]</scope>
    <source>
        <strain evidence="1 2">PL-19</strain>
    </source>
</reference>